<dbReference type="InterPro" id="IPR036291">
    <property type="entry name" value="NAD(P)-bd_dom_sf"/>
</dbReference>
<organism evidence="4">
    <name type="scientific">hydrocarbon metagenome</name>
    <dbReference type="NCBI Taxonomy" id="938273"/>
    <lineage>
        <taxon>unclassified sequences</taxon>
        <taxon>metagenomes</taxon>
        <taxon>ecological metagenomes</taxon>
    </lineage>
</organism>
<accession>A0A0W8E530</accession>
<comment type="similarity">
    <text evidence="1">Belongs to the short-chain dehydrogenases/reductases (SDR) family.</text>
</comment>
<evidence type="ECO:0000259" key="3">
    <source>
        <dbReference type="SMART" id="SM00822"/>
    </source>
</evidence>
<dbReference type="GO" id="GO:0004316">
    <property type="term" value="F:3-oxoacyl-[acyl-carrier-protein] reductase (NADPH) activity"/>
    <property type="evidence" value="ECO:0007669"/>
    <property type="project" value="UniProtKB-EC"/>
</dbReference>
<protein>
    <submittedName>
        <fullName evidence="4">3-oxoacyl-acp reductase</fullName>
        <ecNumber evidence="4">1.1.1.100</ecNumber>
    </submittedName>
</protein>
<dbReference type="Gene3D" id="3.40.50.720">
    <property type="entry name" value="NAD(P)-binding Rossmann-like Domain"/>
    <property type="match status" value="1"/>
</dbReference>
<dbReference type="FunFam" id="3.40.50.720:FF:000173">
    <property type="entry name" value="3-oxoacyl-[acyl-carrier protein] reductase"/>
    <property type="match status" value="1"/>
</dbReference>
<evidence type="ECO:0000256" key="2">
    <source>
        <dbReference type="ARBA" id="ARBA00023002"/>
    </source>
</evidence>
<sequence length="254" mass="27108">MDRVDNSLQGKVCLVTGAARGIGAAVARAAAARGARVAVNYYSSHNEAMTLIAELEEYGYHALALQADISNEQEVSRLFAEIRSNMGEVDLLVNNAGLNLRSLVQDTSAAEWDRLMSVNLRGAFLCCKEVLPYMIRKQYGRIVNIASSQGIDGASFEAVYAASKGGLIAFTKSLGSEVAPSGITVNAIAPGPVATNMIYSQLDEEDMRTLLDELPAGRLAAPEEIASACVFLLSRDAAYINAQVLCIDGGWKAR</sequence>
<name>A0A0W8E530_9ZZZZ</name>
<dbReference type="InterPro" id="IPR020904">
    <property type="entry name" value="Sc_DH/Rdtase_CS"/>
</dbReference>
<feature type="domain" description="Ketoreductase" evidence="3">
    <location>
        <begin position="11"/>
        <end position="191"/>
    </location>
</feature>
<dbReference type="NCBIfam" id="NF047420">
    <property type="entry name" value="EF_P_mod_YmfI"/>
    <property type="match status" value="1"/>
</dbReference>
<evidence type="ECO:0000256" key="1">
    <source>
        <dbReference type="ARBA" id="ARBA00006484"/>
    </source>
</evidence>
<dbReference type="InterPro" id="IPR002347">
    <property type="entry name" value="SDR_fam"/>
</dbReference>
<dbReference type="EMBL" id="LNQE01001870">
    <property type="protein sequence ID" value="KUG03723.1"/>
    <property type="molecule type" value="Genomic_DNA"/>
</dbReference>
<reference evidence="4" key="1">
    <citation type="journal article" date="2015" name="Proc. Natl. Acad. Sci. U.S.A.">
        <title>Networks of energetic and metabolic interactions define dynamics in microbial communities.</title>
        <authorList>
            <person name="Embree M."/>
            <person name="Liu J.K."/>
            <person name="Al-Bassam M.M."/>
            <person name="Zengler K."/>
        </authorList>
    </citation>
    <scope>NUCLEOTIDE SEQUENCE</scope>
</reference>
<evidence type="ECO:0000313" key="4">
    <source>
        <dbReference type="EMBL" id="KUG03723.1"/>
    </source>
</evidence>
<dbReference type="PRINTS" id="PR00081">
    <property type="entry name" value="GDHRDH"/>
</dbReference>
<dbReference type="SUPFAM" id="SSF51735">
    <property type="entry name" value="NAD(P)-binding Rossmann-fold domains"/>
    <property type="match status" value="1"/>
</dbReference>
<dbReference type="GO" id="GO:0032787">
    <property type="term" value="P:monocarboxylic acid metabolic process"/>
    <property type="evidence" value="ECO:0007669"/>
    <property type="project" value="UniProtKB-ARBA"/>
</dbReference>
<keyword evidence="2 4" id="KW-0560">Oxidoreductase</keyword>
<proteinExistence type="inferred from homology"/>
<dbReference type="PROSITE" id="PS00061">
    <property type="entry name" value="ADH_SHORT"/>
    <property type="match status" value="1"/>
</dbReference>
<dbReference type="PANTHER" id="PTHR42879">
    <property type="entry name" value="3-OXOACYL-(ACYL-CARRIER-PROTEIN) REDUCTASE"/>
    <property type="match status" value="1"/>
</dbReference>
<comment type="caution">
    <text evidence="4">The sequence shown here is derived from an EMBL/GenBank/DDBJ whole genome shotgun (WGS) entry which is preliminary data.</text>
</comment>
<dbReference type="Pfam" id="PF13561">
    <property type="entry name" value="adh_short_C2"/>
    <property type="match status" value="1"/>
</dbReference>
<dbReference type="SMART" id="SM00822">
    <property type="entry name" value="PKS_KR"/>
    <property type="match status" value="1"/>
</dbReference>
<dbReference type="EC" id="1.1.1.100" evidence="4"/>
<gene>
    <name evidence="4" type="ORF">ASZ90_018866</name>
</gene>
<dbReference type="InterPro" id="IPR057326">
    <property type="entry name" value="KR_dom"/>
</dbReference>
<dbReference type="NCBIfam" id="NF009466">
    <property type="entry name" value="PRK12826.1-2"/>
    <property type="match status" value="1"/>
</dbReference>
<dbReference type="PANTHER" id="PTHR42879:SF2">
    <property type="entry name" value="3-OXOACYL-[ACYL-CARRIER-PROTEIN] REDUCTASE FABG"/>
    <property type="match status" value="1"/>
</dbReference>
<dbReference type="NCBIfam" id="NF005559">
    <property type="entry name" value="PRK07231.1"/>
    <property type="match status" value="1"/>
</dbReference>
<dbReference type="PRINTS" id="PR00080">
    <property type="entry name" value="SDRFAMILY"/>
</dbReference>
<dbReference type="AlphaFoldDB" id="A0A0W8E530"/>
<dbReference type="InterPro" id="IPR050259">
    <property type="entry name" value="SDR"/>
</dbReference>